<evidence type="ECO:0000313" key="3">
    <source>
        <dbReference type="Proteomes" id="UP000324973"/>
    </source>
</evidence>
<organism evidence="2 3">
    <name type="scientific">Luteimonas viscosa</name>
    <dbReference type="NCBI Taxonomy" id="1132694"/>
    <lineage>
        <taxon>Bacteria</taxon>
        <taxon>Pseudomonadati</taxon>
        <taxon>Pseudomonadota</taxon>
        <taxon>Gammaproteobacteria</taxon>
        <taxon>Lysobacterales</taxon>
        <taxon>Lysobacteraceae</taxon>
        <taxon>Luteimonas</taxon>
    </lineage>
</organism>
<gene>
    <name evidence="2" type="ORF">FZO89_13865</name>
</gene>
<protein>
    <submittedName>
        <fullName evidence="2">Uncharacterized protein</fullName>
    </submittedName>
</protein>
<dbReference type="Proteomes" id="UP000324973">
    <property type="component" value="Unassembled WGS sequence"/>
</dbReference>
<evidence type="ECO:0000313" key="2">
    <source>
        <dbReference type="EMBL" id="TYT27254.1"/>
    </source>
</evidence>
<accession>A0A5D4XT54</accession>
<dbReference type="EMBL" id="VTFT01000001">
    <property type="protein sequence ID" value="TYT27254.1"/>
    <property type="molecule type" value="Genomic_DNA"/>
</dbReference>
<name>A0A5D4XT54_9GAMM</name>
<evidence type="ECO:0000256" key="1">
    <source>
        <dbReference type="SAM" id="Phobius"/>
    </source>
</evidence>
<dbReference type="RefSeq" id="WP_149103805.1">
    <property type="nucleotide sequence ID" value="NZ_VTFT01000001.1"/>
</dbReference>
<feature type="transmembrane region" description="Helical" evidence="1">
    <location>
        <begin position="21"/>
        <end position="40"/>
    </location>
</feature>
<keyword evidence="1" id="KW-0472">Membrane</keyword>
<reference evidence="2 3" key="1">
    <citation type="submission" date="2019-08" db="EMBL/GenBank/DDBJ databases">
        <title>Luteimonas viscosus sp. nov., isolated from soil of a sunflower field.</title>
        <authorList>
            <person name="Jianli Z."/>
            <person name="Ying Z."/>
        </authorList>
    </citation>
    <scope>NUCLEOTIDE SEQUENCE [LARGE SCALE GENOMIC DNA]</scope>
    <source>
        <strain evidence="2 3">XBU10</strain>
    </source>
</reference>
<feature type="transmembrane region" description="Helical" evidence="1">
    <location>
        <begin position="99"/>
        <end position="124"/>
    </location>
</feature>
<keyword evidence="1" id="KW-0812">Transmembrane</keyword>
<keyword evidence="1" id="KW-1133">Transmembrane helix</keyword>
<keyword evidence="3" id="KW-1185">Reference proteome</keyword>
<sequence length="131" mass="14770">MKTLAEVDRTKQDATGRASDVGRQLAFAGLAVVWILRDASGNPIGPTLVSPLLLLVGSLALDLLQYVWCSFIWTLFYNYQFEKHKSDEAQIDIPDAINWISYGCFWTKIVFLILGWGCIADVVISKWQLFL</sequence>
<dbReference type="OrthoDB" id="6401046at2"/>
<dbReference type="AlphaFoldDB" id="A0A5D4XT54"/>
<comment type="caution">
    <text evidence="2">The sequence shown here is derived from an EMBL/GenBank/DDBJ whole genome shotgun (WGS) entry which is preliminary data.</text>
</comment>
<proteinExistence type="predicted"/>
<feature type="transmembrane region" description="Helical" evidence="1">
    <location>
        <begin position="52"/>
        <end position="78"/>
    </location>
</feature>